<dbReference type="PANTHER" id="PTHR11785">
    <property type="entry name" value="AMINO ACID TRANSPORTER"/>
    <property type="match status" value="1"/>
</dbReference>
<dbReference type="OrthoDB" id="5982228at2759"/>
<evidence type="ECO:0000256" key="6">
    <source>
        <dbReference type="SAM" id="Phobius"/>
    </source>
</evidence>
<reference evidence="7 8" key="2">
    <citation type="submission" date="2016-05" db="EMBL/GenBank/DDBJ databases">
        <title>Lineage-specific infection strategies underlie the spectrum of fungal disease in amphibians.</title>
        <authorList>
            <person name="Cuomo C.A."/>
            <person name="Farrer R.A."/>
            <person name="James T."/>
            <person name="Longcore J."/>
            <person name="Birren B."/>
        </authorList>
    </citation>
    <scope>NUCLEOTIDE SEQUENCE [LARGE SCALE GENOMIC DNA]</scope>
    <source>
        <strain evidence="7 8">JEL423</strain>
    </source>
</reference>
<comment type="subcellular location">
    <subcellularLocation>
        <location evidence="1">Membrane</location>
        <topology evidence="1">Multi-pass membrane protein</topology>
    </subcellularLocation>
</comment>
<evidence type="ECO:0000256" key="2">
    <source>
        <dbReference type="ARBA" id="ARBA00022692"/>
    </source>
</evidence>
<keyword evidence="2 6" id="KW-0812">Transmembrane</keyword>
<evidence type="ECO:0000313" key="7">
    <source>
        <dbReference type="EMBL" id="OAJ42512.1"/>
    </source>
</evidence>
<protein>
    <recommendedName>
        <fullName evidence="9">Amino acid permease/ SLC12A domain-containing protein</fullName>
    </recommendedName>
</protein>
<feature type="transmembrane region" description="Helical" evidence="6">
    <location>
        <begin position="509"/>
        <end position="532"/>
    </location>
</feature>
<dbReference type="InterPro" id="IPR050598">
    <property type="entry name" value="AminoAcid_Transporter"/>
</dbReference>
<dbReference type="Proteomes" id="UP000077115">
    <property type="component" value="Unassembled WGS sequence"/>
</dbReference>
<feature type="transmembrane region" description="Helical" evidence="6">
    <location>
        <begin position="318"/>
        <end position="336"/>
    </location>
</feature>
<gene>
    <name evidence="7" type="ORF">BDEG_25964</name>
</gene>
<evidence type="ECO:0008006" key="9">
    <source>
        <dbReference type="Google" id="ProtNLM"/>
    </source>
</evidence>
<keyword evidence="3 6" id="KW-1133">Transmembrane helix</keyword>
<evidence type="ECO:0000256" key="5">
    <source>
        <dbReference type="SAM" id="MobiDB-lite"/>
    </source>
</evidence>
<accession>A0A177WRI7</accession>
<feature type="transmembrane region" description="Helical" evidence="6">
    <location>
        <begin position="398"/>
        <end position="419"/>
    </location>
</feature>
<keyword evidence="4 6" id="KW-0472">Membrane</keyword>
<dbReference type="EMBL" id="DS022308">
    <property type="protein sequence ID" value="OAJ42512.1"/>
    <property type="molecule type" value="Genomic_DNA"/>
</dbReference>
<dbReference type="InterPro" id="IPR002293">
    <property type="entry name" value="AA/rel_permease1"/>
</dbReference>
<dbReference type="GO" id="GO:0016020">
    <property type="term" value="C:membrane"/>
    <property type="evidence" value="ECO:0007669"/>
    <property type="project" value="UniProtKB-SubCell"/>
</dbReference>
<evidence type="ECO:0000256" key="1">
    <source>
        <dbReference type="ARBA" id="ARBA00004141"/>
    </source>
</evidence>
<proteinExistence type="predicted"/>
<feature type="transmembrane region" description="Helical" evidence="6">
    <location>
        <begin position="454"/>
        <end position="473"/>
    </location>
</feature>
<feature type="compositionally biased region" description="Polar residues" evidence="5">
    <location>
        <begin position="16"/>
        <end position="41"/>
    </location>
</feature>
<reference evidence="7 8" key="1">
    <citation type="submission" date="2006-10" db="EMBL/GenBank/DDBJ databases">
        <title>The Genome Sequence of Batrachochytrium dendrobatidis JEL423.</title>
        <authorList>
            <consortium name="The Broad Institute Genome Sequencing Platform"/>
            <person name="Birren B."/>
            <person name="Lander E."/>
            <person name="Galagan J."/>
            <person name="Cuomo C."/>
            <person name="Devon K."/>
            <person name="Jaffe D."/>
            <person name="Butler J."/>
            <person name="Alvarez P."/>
            <person name="Gnerre S."/>
            <person name="Grabherr M."/>
            <person name="Kleber M."/>
            <person name="Mauceli E."/>
            <person name="Brockman W."/>
            <person name="Young S."/>
            <person name="LaButti K."/>
            <person name="Sykes S."/>
            <person name="DeCaprio D."/>
            <person name="Crawford M."/>
            <person name="Koehrsen M."/>
            <person name="Engels R."/>
            <person name="Montgomery P."/>
            <person name="Pearson M."/>
            <person name="Howarth C."/>
            <person name="Larson L."/>
            <person name="White J."/>
            <person name="O'Leary S."/>
            <person name="Kodira C."/>
            <person name="Zeng Q."/>
            <person name="Yandava C."/>
            <person name="Alvarado L."/>
            <person name="Longcore J."/>
            <person name="James T."/>
        </authorList>
    </citation>
    <scope>NUCLEOTIDE SEQUENCE [LARGE SCALE GENOMIC DNA]</scope>
    <source>
        <strain evidence="7 8">JEL423</strain>
    </source>
</reference>
<dbReference type="GO" id="GO:0015179">
    <property type="term" value="F:L-amino acid transmembrane transporter activity"/>
    <property type="evidence" value="ECO:0007669"/>
    <property type="project" value="TreeGrafter"/>
</dbReference>
<feature type="transmembrane region" description="Helical" evidence="6">
    <location>
        <begin position="201"/>
        <end position="227"/>
    </location>
</feature>
<name>A0A177WRI7_BATDL</name>
<dbReference type="STRING" id="403673.A0A177WRI7"/>
<feature type="transmembrane region" description="Helical" evidence="6">
    <location>
        <begin position="158"/>
        <end position="180"/>
    </location>
</feature>
<dbReference type="FunFam" id="1.20.1740.10:FF:000042">
    <property type="entry name" value="Similar to amino acid transporter"/>
    <property type="match status" value="1"/>
</dbReference>
<evidence type="ECO:0000256" key="4">
    <source>
        <dbReference type="ARBA" id="ARBA00023136"/>
    </source>
</evidence>
<organism evidence="7 8">
    <name type="scientific">Batrachochytrium dendrobatidis (strain JEL423)</name>
    <dbReference type="NCBI Taxonomy" id="403673"/>
    <lineage>
        <taxon>Eukaryota</taxon>
        <taxon>Fungi</taxon>
        <taxon>Fungi incertae sedis</taxon>
        <taxon>Chytridiomycota</taxon>
        <taxon>Chytridiomycota incertae sedis</taxon>
        <taxon>Chytridiomycetes</taxon>
        <taxon>Rhizophydiales</taxon>
        <taxon>Rhizophydiales incertae sedis</taxon>
        <taxon>Batrachochytrium</taxon>
    </lineage>
</organism>
<evidence type="ECO:0000313" key="8">
    <source>
        <dbReference type="Proteomes" id="UP000077115"/>
    </source>
</evidence>
<evidence type="ECO:0000256" key="3">
    <source>
        <dbReference type="ARBA" id="ARBA00022989"/>
    </source>
</evidence>
<feature type="transmembrane region" description="Helical" evidence="6">
    <location>
        <begin position="278"/>
        <end position="298"/>
    </location>
</feature>
<dbReference type="PANTHER" id="PTHR11785:SF512">
    <property type="entry name" value="SOBREMESA, ISOFORM B"/>
    <property type="match status" value="1"/>
</dbReference>
<dbReference type="eggNOG" id="KOG1287">
    <property type="taxonomic scope" value="Eukaryota"/>
</dbReference>
<feature type="transmembrane region" description="Helical" evidence="6">
    <location>
        <begin position="356"/>
        <end position="378"/>
    </location>
</feature>
<feature type="transmembrane region" description="Helical" evidence="6">
    <location>
        <begin position="479"/>
        <end position="497"/>
    </location>
</feature>
<feature type="transmembrane region" description="Helical" evidence="6">
    <location>
        <begin position="566"/>
        <end position="583"/>
    </location>
</feature>
<feature type="transmembrane region" description="Helical" evidence="6">
    <location>
        <begin position="247"/>
        <end position="266"/>
    </location>
</feature>
<dbReference type="Pfam" id="PF13520">
    <property type="entry name" value="AA_permease_2"/>
    <property type="match status" value="1"/>
</dbReference>
<dbReference type="VEuPathDB" id="FungiDB:BDEG_25964"/>
<dbReference type="AlphaFoldDB" id="A0A177WRI7"/>
<feature type="transmembrane region" description="Helical" evidence="6">
    <location>
        <begin position="122"/>
        <end position="152"/>
    </location>
</feature>
<feature type="transmembrane region" description="Helical" evidence="6">
    <location>
        <begin position="538"/>
        <end position="554"/>
    </location>
</feature>
<sequence length="609" mass="66440">MHSNKVPRLNSPIWPPSTSLDQVSHTANSSGVDQSHKNQPLSGIDDEMNGAPLTPVCRSANDSEIDLRNSASKQELNEPLLRQSQDNAQLPSTTSFEFSNTVYSIPLSTTLSKSETELDRTVSLWSGIALIVGVSIGSGIFCLAWSCIRVFWEVLVVHLLVWDCCRIVLAMAGALCYAELGTMIPSSGGEHPYLLRAHGSLPAFLFSWTGITITRPGSLSIITVISAEYACRLIYYNADPTFSSPPYLVKAIAIGIIVILTCINILSSRASTTMQNILTILKIGSLAWIGALGILQLWRDPLSSGNFQKGLFYGGSMYPGNYALALYSALWAYDGWNNLNMVAGELKNPEKNLPRAIIGGPIIVTLCYVATNLAYFSVLPGSIVASSTTVGMDFGKRVFGHVGGIIIPLIVIGSTFGAANATLYTGSRILFVSAQTGHAPKFLSNINSHTRTPINALITQSFLSIVLISIGSFKSLVNFYSMIAWVFYFLAVLGLIVMRFTEPYAERPFVVWIGVPILFCFGTVCLLVFSIWEAPIEAAAAGLFLLAGIPIYWIGSRYSVTCEDVMHICFMWAAAAVVTVLPFDNIKELLQRQEYQRQADVDDNQIEMM</sequence>
<dbReference type="Gene3D" id="1.20.1740.10">
    <property type="entry name" value="Amino acid/polyamine transporter I"/>
    <property type="match status" value="1"/>
</dbReference>
<feature type="region of interest" description="Disordered" evidence="5">
    <location>
        <begin position="1"/>
        <end position="55"/>
    </location>
</feature>